<evidence type="ECO:0000256" key="6">
    <source>
        <dbReference type="SAM" id="Phobius"/>
    </source>
</evidence>
<feature type="region of interest" description="Disordered" evidence="5">
    <location>
        <begin position="528"/>
        <end position="548"/>
    </location>
</feature>
<evidence type="ECO:0000313" key="10">
    <source>
        <dbReference type="Proteomes" id="UP000076727"/>
    </source>
</evidence>
<dbReference type="PANTHER" id="PTHR47804:SF1">
    <property type="entry name" value="DUF2421 DOMAIN-CONTAINING PROTEIN"/>
    <property type="match status" value="1"/>
</dbReference>
<evidence type="ECO:0000256" key="3">
    <source>
        <dbReference type="ARBA" id="ARBA00022989"/>
    </source>
</evidence>
<evidence type="ECO:0000256" key="5">
    <source>
        <dbReference type="SAM" id="MobiDB-lite"/>
    </source>
</evidence>
<dbReference type="InterPro" id="IPR018820">
    <property type="entry name" value="BRE4-related_DUF2421"/>
</dbReference>
<feature type="transmembrane region" description="Helical" evidence="6">
    <location>
        <begin position="374"/>
        <end position="397"/>
    </location>
</feature>
<feature type="domain" description="DUF2421" evidence="7">
    <location>
        <begin position="952"/>
        <end position="1130"/>
    </location>
</feature>
<feature type="transmembrane region" description="Helical" evidence="6">
    <location>
        <begin position="875"/>
        <end position="892"/>
    </location>
</feature>
<dbReference type="STRING" id="1314783.A0A165S8V1"/>
<feature type="transmembrane region" description="Helical" evidence="6">
    <location>
        <begin position="929"/>
        <end position="951"/>
    </location>
</feature>
<feature type="transmembrane region" description="Helical" evidence="6">
    <location>
        <begin position="351"/>
        <end position="368"/>
    </location>
</feature>
<dbReference type="PRINTS" id="PR02047">
    <property type="entry name" value="BREFELDNASP4"/>
</dbReference>
<dbReference type="AlphaFoldDB" id="A0A165S8V1"/>
<dbReference type="Proteomes" id="UP000076727">
    <property type="component" value="Unassembled WGS sequence"/>
</dbReference>
<keyword evidence="10" id="KW-1185">Reference proteome</keyword>
<keyword evidence="2 6" id="KW-0812">Transmembrane</keyword>
<keyword evidence="3 6" id="KW-1133">Transmembrane helix</keyword>
<dbReference type="InterPro" id="IPR052430">
    <property type="entry name" value="IVT-Associated"/>
</dbReference>
<feature type="region of interest" description="Disordered" evidence="5">
    <location>
        <begin position="125"/>
        <end position="211"/>
    </location>
</feature>
<dbReference type="Pfam" id="PF13515">
    <property type="entry name" value="FUSC_2"/>
    <property type="match status" value="1"/>
</dbReference>
<feature type="region of interest" description="Disordered" evidence="5">
    <location>
        <begin position="466"/>
        <end position="489"/>
    </location>
</feature>
<feature type="domain" description="Integral membrane bound transporter" evidence="8">
    <location>
        <begin position="821"/>
        <end position="946"/>
    </location>
</feature>
<accession>A0A165S8V1</accession>
<feature type="transmembrane region" description="Helical" evidence="6">
    <location>
        <begin position="826"/>
        <end position="847"/>
    </location>
</feature>
<evidence type="ECO:0000256" key="2">
    <source>
        <dbReference type="ARBA" id="ARBA00022692"/>
    </source>
</evidence>
<evidence type="ECO:0000256" key="4">
    <source>
        <dbReference type="ARBA" id="ARBA00023136"/>
    </source>
</evidence>
<proteinExistence type="predicted"/>
<evidence type="ECO:0000259" key="8">
    <source>
        <dbReference type="Pfam" id="PF13515"/>
    </source>
</evidence>
<feature type="compositionally biased region" description="Polar residues" evidence="5">
    <location>
        <begin position="478"/>
        <end position="489"/>
    </location>
</feature>
<evidence type="ECO:0000256" key="1">
    <source>
        <dbReference type="ARBA" id="ARBA00004141"/>
    </source>
</evidence>
<evidence type="ECO:0000313" key="9">
    <source>
        <dbReference type="EMBL" id="KZT71674.1"/>
    </source>
</evidence>
<feature type="transmembrane region" description="Helical" evidence="6">
    <location>
        <begin position="326"/>
        <end position="344"/>
    </location>
</feature>
<dbReference type="Pfam" id="PF10334">
    <property type="entry name" value="BRE4"/>
    <property type="match status" value="1"/>
</dbReference>
<reference evidence="9 10" key="1">
    <citation type="journal article" date="2016" name="Mol. Biol. Evol.">
        <title>Comparative Genomics of Early-Diverging Mushroom-Forming Fungi Provides Insights into the Origins of Lignocellulose Decay Capabilities.</title>
        <authorList>
            <person name="Nagy L.G."/>
            <person name="Riley R."/>
            <person name="Tritt A."/>
            <person name="Adam C."/>
            <person name="Daum C."/>
            <person name="Floudas D."/>
            <person name="Sun H."/>
            <person name="Yadav J.S."/>
            <person name="Pangilinan J."/>
            <person name="Larsson K.H."/>
            <person name="Matsuura K."/>
            <person name="Barry K."/>
            <person name="Labutti K."/>
            <person name="Kuo R."/>
            <person name="Ohm R.A."/>
            <person name="Bhattacharya S.S."/>
            <person name="Shirouzu T."/>
            <person name="Yoshinaga Y."/>
            <person name="Martin F.M."/>
            <person name="Grigoriev I.V."/>
            <person name="Hibbett D.S."/>
        </authorList>
    </citation>
    <scope>NUCLEOTIDE SEQUENCE [LARGE SCALE GENOMIC DNA]</scope>
    <source>
        <strain evidence="9 10">L-15889</strain>
    </source>
</reference>
<evidence type="ECO:0000259" key="7">
    <source>
        <dbReference type="Pfam" id="PF10334"/>
    </source>
</evidence>
<protein>
    <submittedName>
        <fullName evidence="9">Uncharacterized protein</fullName>
    </submittedName>
</protein>
<feature type="transmembrane region" description="Helical" evidence="6">
    <location>
        <begin position="852"/>
        <end position="869"/>
    </location>
</feature>
<feature type="transmembrane region" description="Helical" evidence="6">
    <location>
        <begin position="292"/>
        <end position="314"/>
    </location>
</feature>
<dbReference type="EMBL" id="KV429044">
    <property type="protein sequence ID" value="KZT71674.1"/>
    <property type="molecule type" value="Genomic_DNA"/>
</dbReference>
<dbReference type="GO" id="GO:0016020">
    <property type="term" value="C:membrane"/>
    <property type="evidence" value="ECO:0007669"/>
    <property type="project" value="UniProtKB-SubCell"/>
</dbReference>
<dbReference type="InterPro" id="IPR023244">
    <property type="entry name" value="Brefeldin_A-sensitivity_4"/>
</dbReference>
<keyword evidence="4 6" id="KW-0472">Membrane</keyword>
<gene>
    <name evidence="9" type="ORF">DAEQUDRAFT_723738</name>
</gene>
<organism evidence="9 10">
    <name type="scientific">Daedalea quercina L-15889</name>
    <dbReference type="NCBI Taxonomy" id="1314783"/>
    <lineage>
        <taxon>Eukaryota</taxon>
        <taxon>Fungi</taxon>
        <taxon>Dikarya</taxon>
        <taxon>Basidiomycota</taxon>
        <taxon>Agaricomycotina</taxon>
        <taxon>Agaricomycetes</taxon>
        <taxon>Polyporales</taxon>
        <taxon>Fomitopsis</taxon>
    </lineage>
</organism>
<dbReference type="OrthoDB" id="68611at2759"/>
<sequence>MSHSVDDLRSQAGGVDIPGSTHAQELADQLHMIVGSPEQVYDAHPRSLQARAPPSLDINGLPPRPIIFRNVSSATLPPTQGSGTSSRINNLNSVAGRRSTFSRSQSREWSVFGELYNAEDRLRTSVSHNTVRSRHNKSRLAINTSKSCPPSRDTGFPGDTFQSPIEDPHLPDPLAESSEEEEEALFLNSAQRSSAPAPVGDGAQTTSTRSWPSCPALPTLSPLYRNILKCCVAYFVASLFTFSPYLSGFIADLTNYRSDESFPAPSGHMVATVAVYFNPAKTMGGMLEADMYCMMGLLFAAFVSLSSMAMFWFLEVRAGWEWLADSLVILWIGIGMSLVAWMKLWMAKPTFNTACSMTAIILFVVIVKEGGIQTLLQVSFIILCGSTVSNITCMLLWPQRATKNLQNAMTQTLQSFSTLLEMLTDTFLLEDSLQNLTSDKLQKAAESHQASFTSLKKHFDEAQSEWLLGGPKKPRGNKTGSPQESSGQAYQDAIDSLNRLGQHLNGLRSGTTFQYELIRAEKDGKLVLRNRPSTPGGMAAGSTSESSTTIREDEDAAMLQAAAAMFGDLIDDLGPPLKALSAACITTLKRLKDGFTKRTDPVNRITSTEFQQLADAVRRALFTFESTSNHAVVRLYRRQQNMSGTQSRDSYGSMLDENHVLMGNDGESVFLVYFFIFTLQEFSKELIALVDALERLYAAEQERASSSRRWQWLRDAVSISGPQRRAQRKHNERSLSKRLSVYFNPAPRRDPVAFPKIRPHAPNTMQTPGRSDLTFIGRMKQSLWAIGARMKEPDIKFAFKAGMATAMLAAPAFFDSTRPTFLHYRGEWALISFFVVLSPTIGATNFLGVHRVLGTLSGAATAIGIWSLFPENPYALSIFGFFFSIPCFYYIVAKPQYATSSRFVLLTYNLTCLYCYNLRRKDVDVLEIAYHRAFSVTIGVIWAAIVSRYWWPTEARRALGKALGEFCLNMGWLYTRLVAFNSFAEEDLQLQPMEDDVDEDSGESSPFMPQSRNARLTSSIHHFMAMELHLQIKLIEIQGLLAQTQHEPRWKGPFPVALYRSILTSLQRILDQLHSMRCVTAREEWYTTVRRDFILPVNRERREMVGNIILYFSTLSAAFTLKSPLPPYLPPAEEARLRLVDGIRKLDVVRNRDVRGSRQLLFFAYALTMRGVIQELNFLGHTLQDVFGVIGHSREEFEALFNVTDTHSNV</sequence>
<comment type="subcellular location">
    <subcellularLocation>
        <location evidence="1">Membrane</location>
        <topology evidence="1">Multi-pass membrane protein</topology>
    </subcellularLocation>
</comment>
<dbReference type="InterPro" id="IPR049453">
    <property type="entry name" value="Memb_transporter_dom"/>
</dbReference>
<dbReference type="PANTHER" id="PTHR47804">
    <property type="entry name" value="60S RIBOSOMAL PROTEIN L19"/>
    <property type="match status" value="1"/>
</dbReference>
<feature type="transmembrane region" description="Helical" evidence="6">
    <location>
        <begin position="231"/>
        <end position="250"/>
    </location>
</feature>
<name>A0A165S8V1_9APHY</name>